<dbReference type="Proteomes" id="UP001140096">
    <property type="component" value="Unassembled WGS sequence"/>
</dbReference>
<evidence type="ECO:0000313" key="1">
    <source>
        <dbReference type="EMBL" id="KAJ2810170.1"/>
    </source>
</evidence>
<dbReference type="EMBL" id="JANBUP010000784">
    <property type="protein sequence ID" value="KAJ2810170.1"/>
    <property type="molecule type" value="Genomic_DNA"/>
</dbReference>
<evidence type="ECO:0000313" key="2">
    <source>
        <dbReference type="Proteomes" id="UP001140096"/>
    </source>
</evidence>
<accession>A0ACC1LJL2</accession>
<comment type="caution">
    <text evidence="1">The sequence shown here is derived from an EMBL/GenBank/DDBJ whole genome shotgun (WGS) entry which is preliminary data.</text>
</comment>
<gene>
    <name evidence="1" type="ORF">H4S07_002823</name>
</gene>
<keyword evidence="2" id="KW-1185">Reference proteome</keyword>
<organism evidence="1 2">
    <name type="scientific">Coemansia furcata</name>
    <dbReference type="NCBI Taxonomy" id="417177"/>
    <lineage>
        <taxon>Eukaryota</taxon>
        <taxon>Fungi</taxon>
        <taxon>Fungi incertae sedis</taxon>
        <taxon>Zoopagomycota</taxon>
        <taxon>Kickxellomycotina</taxon>
        <taxon>Kickxellomycetes</taxon>
        <taxon>Kickxellales</taxon>
        <taxon>Kickxellaceae</taxon>
        <taxon>Coemansia</taxon>
    </lineage>
</organism>
<proteinExistence type="predicted"/>
<name>A0ACC1LJL2_9FUNG</name>
<reference evidence="1" key="1">
    <citation type="submission" date="2022-07" db="EMBL/GenBank/DDBJ databases">
        <title>Phylogenomic reconstructions and comparative analyses of Kickxellomycotina fungi.</title>
        <authorList>
            <person name="Reynolds N.K."/>
            <person name="Stajich J.E."/>
            <person name="Barry K."/>
            <person name="Grigoriev I.V."/>
            <person name="Crous P."/>
            <person name="Smith M.E."/>
        </authorList>
    </citation>
    <scope>NUCLEOTIDE SEQUENCE</scope>
    <source>
        <strain evidence="1">CBS 102833</strain>
    </source>
</reference>
<feature type="non-terminal residue" evidence="1">
    <location>
        <position position="1"/>
    </location>
</feature>
<protein>
    <submittedName>
        <fullName evidence="1">Uncharacterized protein</fullName>
    </submittedName>
</protein>
<sequence length="88" mass="9660">PGWDNQATSPPKHAFVQAPSTQKHTCSEISTTYSKPADKKCLNMSNSFKLLSDNEDDGKIDDDENNINMDEEANNTNSQGPLGARANY</sequence>